<dbReference type="EMBL" id="JYIW01000025">
    <property type="protein sequence ID" value="KJL28807.1"/>
    <property type="molecule type" value="Genomic_DNA"/>
</dbReference>
<evidence type="ECO:0000313" key="2">
    <source>
        <dbReference type="EMBL" id="KJL28807.1"/>
    </source>
</evidence>
<dbReference type="Gene3D" id="3.30.200.20">
    <property type="entry name" value="Phosphorylase Kinase, domain 1"/>
    <property type="match status" value="1"/>
</dbReference>
<keyword evidence="2" id="KW-0808">Transferase</keyword>
<accession>A0A0F0L6K6</accession>
<feature type="domain" description="Aminoglycoside phosphotransferase" evidence="1">
    <location>
        <begin position="32"/>
        <end position="281"/>
    </location>
</feature>
<dbReference type="Proteomes" id="UP000033640">
    <property type="component" value="Unassembled WGS sequence"/>
</dbReference>
<comment type="caution">
    <text evidence="2">The sequence shown here is derived from an EMBL/GenBank/DDBJ whole genome shotgun (WGS) entry which is preliminary data.</text>
</comment>
<dbReference type="InterPro" id="IPR051678">
    <property type="entry name" value="AGP_Transferase"/>
</dbReference>
<dbReference type="AlphaFoldDB" id="A0A0F0L6K6"/>
<organism evidence="2 3">
    <name type="scientific">Microbacterium oxydans</name>
    <dbReference type="NCBI Taxonomy" id="82380"/>
    <lineage>
        <taxon>Bacteria</taxon>
        <taxon>Bacillati</taxon>
        <taxon>Actinomycetota</taxon>
        <taxon>Actinomycetes</taxon>
        <taxon>Micrococcales</taxon>
        <taxon>Microbacteriaceae</taxon>
        <taxon>Microbacterium</taxon>
    </lineage>
</organism>
<dbReference type="InterPro" id="IPR011009">
    <property type="entry name" value="Kinase-like_dom_sf"/>
</dbReference>
<dbReference type="InterPro" id="IPR002575">
    <property type="entry name" value="Aminoglycoside_PTrfase"/>
</dbReference>
<dbReference type="RefSeq" id="WP_156153185.1">
    <property type="nucleotide sequence ID" value="NZ_JYIW01000025.1"/>
</dbReference>
<gene>
    <name evidence="2" type="ORF">RS83_02288</name>
</gene>
<sequence length="333" mass="36569">MNSDSKIPLARPVIGSLVERHLGLLVNDMADLTDGMYNAAYRLSLSDGSQVVLKVAPPDDAPRLCYEHGLMRSEVSFYRHARGRAPVPAVLASDFSRQVADRDIVILSFLDGGPLNRVSDSLTSAGRVAVRSQLGEAAAQLHAVKGSSFGYERPADGLVLSGSSWGEAFQRMWDAAVSDIDHYRVRIDISTVDLRAVIRGHLGLLNEVDEPALVHFDLWDGNVFACADGHTARLSGIIDGERMFWGDPLADFVSTSLFRDPAGDSDFNAGYARAGGTRWEFNEQQRTRLALYTVYLCMLMLAEAVPRGYSGPTVDADQRFVADRLHESLRLLR</sequence>
<dbReference type="PANTHER" id="PTHR21310:SF15">
    <property type="entry name" value="AMINOGLYCOSIDE PHOSPHOTRANSFERASE DOMAIN-CONTAINING PROTEIN"/>
    <property type="match status" value="1"/>
</dbReference>
<dbReference type="PIRSF" id="PIRSF000707">
    <property type="entry name" value="Hygromycin-B_kinase"/>
    <property type="match status" value="1"/>
</dbReference>
<dbReference type="InterPro" id="IPR016259">
    <property type="entry name" value="Hygromycin-B_Kinase"/>
</dbReference>
<proteinExistence type="predicted"/>
<dbReference type="GO" id="GO:0016740">
    <property type="term" value="F:transferase activity"/>
    <property type="evidence" value="ECO:0007669"/>
    <property type="project" value="UniProtKB-KW"/>
</dbReference>
<reference evidence="2 3" key="1">
    <citation type="submission" date="2015-02" db="EMBL/GenBank/DDBJ databases">
        <title>Draft genome sequences of ten Microbacterium spp. with emphasis on heavy metal contaminated environments.</title>
        <authorList>
            <person name="Corretto E."/>
        </authorList>
    </citation>
    <scope>NUCLEOTIDE SEQUENCE [LARGE SCALE GENOMIC DNA]</scope>
    <source>
        <strain evidence="2 3">BEL4b</strain>
    </source>
</reference>
<evidence type="ECO:0000313" key="3">
    <source>
        <dbReference type="Proteomes" id="UP000033640"/>
    </source>
</evidence>
<dbReference type="SUPFAM" id="SSF56112">
    <property type="entry name" value="Protein kinase-like (PK-like)"/>
    <property type="match status" value="1"/>
</dbReference>
<protein>
    <submittedName>
        <fullName evidence="2">Phosphotransferase enzyme family protein</fullName>
    </submittedName>
</protein>
<name>A0A0F0L6K6_9MICO</name>
<evidence type="ECO:0000259" key="1">
    <source>
        <dbReference type="Pfam" id="PF01636"/>
    </source>
</evidence>
<dbReference type="Pfam" id="PF01636">
    <property type="entry name" value="APH"/>
    <property type="match status" value="1"/>
</dbReference>
<dbReference type="PANTHER" id="PTHR21310">
    <property type="entry name" value="AMINOGLYCOSIDE PHOSPHOTRANSFERASE-RELATED-RELATED"/>
    <property type="match status" value="1"/>
</dbReference>
<dbReference type="OrthoDB" id="5490445at2"/>
<dbReference type="PATRIC" id="fig|82380.11.peg.2323"/>
<dbReference type="Gene3D" id="3.90.1200.10">
    <property type="match status" value="1"/>
</dbReference>